<dbReference type="EMBL" id="WKKI01000003">
    <property type="protein sequence ID" value="MRX71243.1"/>
    <property type="molecule type" value="Genomic_DNA"/>
</dbReference>
<comment type="caution">
    <text evidence="2">The sequence shown here is derived from an EMBL/GenBank/DDBJ whole genome shotgun (WGS) entry which is preliminary data.</text>
</comment>
<sequence>MDYTYIASITVAIIFVSISIFQLLLSFGFPLGEYAMGGYYKILPNKLRAFSAVNSLVLLFMAFIFLQHSSVLDRIDYLPTNVLVWIITIFLSLNTAANLVSRSKKERLIMTPVSGFTFLLCLFITLS</sequence>
<feature type="transmembrane region" description="Helical" evidence="1">
    <location>
        <begin position="82"/>
        <end position="101"/>
    </location>
</feature>
<feature type="transmembrane region" description="Helical" evidence="1">
    <location>
        <begin position="6"/>
        <end position="29"/>
    </location>
</feature>
<evidence type="ECO:0000313" key="2">
    <source>
        <dbReference type="EMBL" id="MRX71243.1"/>
    </source>
</evidence>
<evidence type="ECO:0000256" key="1">
    <source>
        <dbReference type="SAM" id="Phobius"/>
    </source>
</evidence>
<feature type="transmembrane region" description="Helical" evidence="1">
    <location>
        <begin position="49"/>
        <end position="70"/>
    </location>
</feature>
<accession>A0A7X2LXZ6</accession>
<protein>
    <recommendedName>
        <fullName evidence="4">DUF1304 domain-containing protein</fullName>
    </recommendedName>
</protein>
<proteinExistence type="predicted"/>
<evidence type="ECO:0008006" key="4">
    <source>
        <dbReference type="Google" id="ProtNLM"/>
    </source>
</evidence>
<keyword evidence="1" id="KW-0812">Transmembrane</keyword>
<organism evidence="2 3">
    <name type="scientific">Metabacillus lacus</name>
    <dbReference type="NCBI Taxonomy" id="1983721"/>
    <lineage>
        <taxon>Bacteria</taxon>
        <taxon>Bacillati</taxon>
        <taxon>Bacillota</taxon>
        <taxon>Bacilli</taxon>
        <taxon>Bacillales</taxon>
        <taxon>Bacillaceae</taxon>
        <taxon>Metabacillus</taxon>
    </lineage>
</organism>
<name>A0A7X2LXZ6_9BACI</name>
<feature type="transmembrane region" description="Helical" evidence="1">
    <location>
        <begin position="108"/>
        <end position="126"/>
    </location>
</feature>
<dbReference type="Proteomes" id="UP000448867">
    <property type="component" value="Unassembled WGS sequence"/>
</dbReference>
<keyword evidence="3" id="KW-1185">Reference proteome</keyword>
<keyword evidence="1" id="KW-0472">Membrane</keyword>
<dbReference type="RefSeq" id="WP_154306373.1">
    <property type="nucleotide sequence ID" value="NZ_WKKI01000003.1"/>
</dbReference>
<dbReference type="AlphaFoldDB" id="A0A7X2LXZ6"/>
<dbReference type="OrthoDB" id="9803232at2"/>
<keyword evidence="1" id="KW-1133">Transmembrane helix</keyword>
<evidence type="ECO:0000313" key="3">
    <source>
        <dbReference type="Proteomes" id="UP000448867"/>
    </source>
</evidence>
<gene>
    <name evidence="2" type="ORF">GJU40_03530</name>
</gene>
<reference evidence="2 3" key="1">
    <citation type="submission" date="2019-11" db="EMBL/GenBank/DDBJ databases">
        <title>Bacillus lacus genome.</title>
        <authorList>
            <person name="Allen C.J."/>
            <person name="Newman J.D."/>
        </authorList>
    </citation>
    <scope>NUCLEOTIDE SEQUENCE [LARGE SCALE GENOMIC DNA]</scope>
    <source>
        <strain evidence="2 3">KCTC 33946</strain>
    </source>
</reference>